<sequence length="840" mass="97712">MANRNNKKNGLKIYNVNEFRDLISEILSSEGFKEGKLKLTDITINNEDVKSTLSELINIALESQKLLTHYDVNTLLIHRITTFKPLDFFKSENLQKVRTLSKQPPIVHLLILLHKERLTPHQISWLKIGIYLAIVMKALGRISYYKDIIVRFKMPLIRKTAVYTWLYDEFPTISVEKDLSFINLISYFAELIKRIEPPADSKDPDKGKKQKVNQVLKLSLYLELISGNRHAREITKEINKVEEDEKEEKDKEPKDKLHKPKNIAIYQKSDKGFRADVPSYFNPSLVKFQPYDMENNLQGFSKVFFSSIAYQDQYKNGKPIDINEFFDTLGKPIHKNLAYQDKLYAQSQLLQLKELDVQQLNISLREIALITSPTVLSEISYKEIFSVFVRDAKLHEPIREDTIELKKSCASVCLLSMLSASRVEAFTSKAFLKDLGIFNVSPRKATIIFFLGITRPKRSYDSNIHENEFDKVEIPLPHKLPNYLLSLEEMPNLTQIQDYLSNVREELGLVYLSNWRIESSLQVVLSSYILTADSHTSEIICRISSGEAPAMFYSSHENLDLVNCYRDAMIWLNQDNLLNLDYLWNTKNFSTGSQFALKIEFVKATLAQLRKWVMGSSNQLQLFNSFSIYTWIIFCVLTGIRPNNKISDIQNIDLEMGWLMIDDKPNRSVKSHRLVPLGKIVIEYLHIYKRFLSDFRHQNIANEFIRHKIENILFGTSSGTSENHQLLNLITETFEKISSIKRGQVWEMMKPILDLTPYWTRHFVRTQLEKRKIPMPLINAIIGHERFMQEALGEFSSLSKSDIKDQAIIFDDIARDLNIYETKDFEKQILNKLREIDLCN</sequence>
<dbReference type="InterPro" id="IPR011010">
    <property type="entry name" value="DNA_brk_join_enz"/>
</dbReference>
<dbReference type="EMBL" id="LGSW01000017">
    <property type="protein sequence ID" value="KND18068.1"/>
    <property type="molecule type" value="Genomic_DNA"/>
</dbReference>
<evidence type="ECO:0008006" key="4">
    <source>
        <dbReference type="Google" id="ProtNLM"/>
    </source>
</evidence>
<protein>
    <recommendedName>
        <fullName evidence="4">Phage integrase family protein</fullName>
    </recommendedName>
</protein>
<proteinExistence type="predicted"/>
<gene>
    <name evidence="2" type="ORF">AFK20_11825</name>
</gene>
<dbReference type="InterPro" id="IPR013762">
    <property type="entry name" value="Integrase-like_cat_sf"/>
</dbReference>
<reference evidence="2 3" key="1">
    <citation type="submission" date="2015-07" db="EMBL/GenBank/DDBJ databases">
        <title>Draft genome of Enhydrobacter aerosaccus.</title>
        <authorList>
            <person name="Wang X."/>
        </authorList>
    </citation>
    <scope>NUCLEOTIDE SEQUENCE [LARGE SCALE GENOMIC DNA]</scope>
    <source>
        <strain evidence="2 3">CGMCC9176</strain>
    </source>
</reference>
<name>A0ABR5IJ09_9HYPH</name>
<comment type="caution">
    <text evidence="2">The sequence shown here is derived from an EMBL/GenBank/DDBJ whole genome shotgun (WGS) entry which is preliminary data.</text>
</comment>
<evidence type="ECO:0000256" key="1">
    <source>
        <dbReference type="ARBA" id="ARBA00023172"/>
    </source>
</evidence>
<evidence type="ECO:0000313" key="3">
    <source>
        <dbReference type="Proteomes" id="UP000053900"/>
    </source>
</evidence>
<dbReference type="Gene3D" id="1.10.443.10">
    <property type="entry name" value="Intergrase catalytic core"/>
    <property type="match status" value="1"/>
</dbReference>
<organism evidence="2 3">
    <name type="scientific">Enhydrobacter aerosaccus</name>
    <dbReference type="NCBI Taxonomy" id="225324"/>
    <lineage>
        <taxon>Bacteria</taxon>
        <taxon>Pseudomonadati</taxon>
        <taxon>Pseudomonadota</taxon>
        <taxon>Alphaproteobacteria</taxon>
        <taxon>Hyphomicrobiales</taxon>
        <taxon>Enhydrobacter</taxon>
    </lineage>
</organism>
<dbReference type="Proteomes" id="UP000053900">
    <property type="component" value="Unassembled WGS sequence"/>
</dbReference>
<keyword evidence="3" id="KW-1185">Reference proteome</keyword>
<accession>A0ABR5IJ09</accession>
<evidence type="ECO:0000313" key="2">
    <source>
        <dbReference type="EMBL" id="KND18068.1"/>
    </source>
</evidence>
<keyword evidence="1" id="KW-0233">DNA recombination</keyword>
<dbReference type="SUPFAM" id="SSF56349">
    <property type="entry name" value="DNA breaking-rejoining enzymes"/>
    <property type="match status" value="1"/>
</dbReference>